<evidence type="ECO:0000313" key="1">
    <source>
        <dbReference type="EMBL" id="MXO55825.1"/>
    </source>
</evidence>
<comment type="caution">
    <text evidence="1">The sequence shown here is derived from an EMBL/GenBank/DDBJ whole genome shotgun (WGS) entry which is preliminary data.</text>
</comment>
<organism evidence="1 2">
    <name type="scientific">Pontixanthobacter gangjinensis</name>
    <dbReference type="NCBI Taxonomy" id="1028742"/>
    <lineage>
        <taxon>Bacteria</taxon>
        <taxon>Pseudomonadati</taxon>
        <taxon>Pseudomonadota</taxon>
        <taxon>Alphaproteobacteria</taxon>
        <taxon>Sphingomonadales</taxon>
        <taxon>Erythrobacteraceae</taxon>
        <taxon>Pontixanthobacter</taxon>
    </lineage>
</organism>
<protein>
    <submittedName>
        <fullName evidence="1">Uncharacterized protein</fullName>
    </submittedName>
</protein>
<proteinExistence type="predicted"/>
<dbReference type="EMBL" id="WTYS01000001">
    <property type="protein sequence ID" value="MXO55825.1"/>
    <property type="molecule type" value="Genomic_DNA"/>
</dbReference>
<accession>A0A6I4SJH2</accession>
<dbReference type="Proteomes" id="UP000468943">
    <property type="component" value="Unassembled WGS sequence"/>
</dbReference>
<sequence length="1326" mass="148948">MAEEYFIPRTLNCQIDRADERFSHSDLLDLPANLIILGEAGMGKTALLNELAGPRAKFVSAQRFINSPDPTQILGDSECLLIDALDETPAFADGGAVNQILSRLEASGAPRFILSCRSEDWQAATTKALISETFGAPPIEMQLTALDEQQITVFLATSLGEDRAREVFATYRERGLDEWLGNPQTLIMLAGVAGLGELPTSTAALFKRYIDLCLQDANLARRARQGETQRETALDTLGAAFAALILSGKAALARPEANYSDDDLRLSELVDLPNFAEWDAVSGNRLIKVYRGDTNRLTYAHRRIGEWLAARWLARQSHSDIARDRLFEALTEGGIVPASLRGLFGWLAQDSSLAMRVIETDPMAVIEYGDADGLSAQEGRALLEALEKLAVSDPWFSSWGNFRAKALVSGALLPQTLAAVLDPARGDRLRMLLVGQFKNEKLSPDTVERLHKFALDTEVFYALRDDAAEALIGNLSPDQIQIFVKSLRDQETHESARLAAHMILEAGIDIFDDSEVAETIMAVGGFPISGNTMVGDDRTSLRTWRYRNEVPDHRIEGILDLLAYHSTTHLPEFRSLESSDIINLGDALIARRLVMGDVEADQLLRWLKAFGGRDSYSKDDNKAIEDYLRENHDIRQAMQRMWFEGKVGEEEFWAATYKIIEVHRQLAFTDADLAEFLNTVPADFVPWQTAVRLIRHTETEGVKTRASLKRFAKNDADLKRFVRDLVDPPKRDWEIKREAKQAKHTVEKNKRWDGFRQGMAEEQAMLEQGQYGIIMQAANVYFARYSDLHGLDSAQSRLDALCGPDLIPSVLTGFEAYLNILPPFPHAKLVAKDYGDQRAWSARYILLAALAERTEKNGSIEPLTKDQLIAAQLHFANQAASGDEWKSLGEGLWEAILADREIFETYTRLLVEPSLKRRQEIIMGLHEVLHQTKEQYGDLIANLAEEWLHKFPRMHKSPEAALMDVLLHRHDHGALRPLIAKRLKMKTLTEERRRNWLAAGLICDFDRYAPSVEQAVEHDPALFWSIRERVGAQRPYDDMPDSIATHLAVWLVQNFRDLFPVAQRPNSVTSGDTNPWDATEGISRLVDRIGGDLSDTTEELLEQLAEIQDGYRDRILAVLAEYRRNRAEQGRATIEVAALAAMLSDGPPQSLRDLRTKMLYLFDKVQAQAQSSPTDSWVNFYRDDKKTPQNEERCSDRIVEMLRQHESVIQFSPEKHLGNDREGDIACEYGNLHLPVEVKGQWHDELWRAADEQLAAQQAVDHKADGYGILLVLWFGDCGKTLKGPPRGSGISKPTSPEELQLALTDVSKVARDGRIVIKVIDLTRA</sequence>
<gene>
    <name evidence="1" type="ORF">GRI36_02915</name>
</gene>
<reference evidence="1 2" key="1">
    <citation type="submission" date="2019-12" db="EMBL/GenBank/DDBJ databases">
        <title>Genomic-based taxomic classification of the family Erythrobacteraceae.</title>
        <authorList>
            <person name="Xu L."/>
        </authorList>
    </citation>
    <scope>NUCLEOTIDE SEQUENCE [LARGE SCALE GENOMIC DNA]</scope>
    <source>
        <strain evidence="1 2">JCM 17802</strain>
    </source>
</reference>
<keyword evidence="2" id="KW-1185">Reference proteome</keyword>
<dbReference type="RefSeq" id="WP_160597103.1">
    <property type="nucleotide sequence ID" value="NZ_WTYS01000001.1"/>
</dbReference>
<evidence type="ECO:0000313" key="2">
    <source>
        <dbReference type="Proteomes" id="UP000468943"/>
    </source>
</evidence>
<dbReference type="OrthoDB" id="9004810at2"/>
<name>A0A6I4SJH2_9SPHN</name>